<dbReference type="PANTHER" id="PTHR37029:SF1">
    <property type="entry name" value="SSR1768 PROTEIN"/>
    <property type="match status" value="1"/>
</dbReference>
<proteinExistence type="predicted"/>
<evidence type="ECO:0000313" key="2">
    <source>
        <dbReference type="Proteomes" id="UP001297272"/>
    </source>
</evidence>
<reference evidence="1 2" key="1">
    <citation type="submission" date="2021-03" db="EMBL/GenBank/DDBJ databases">
        <title>Tianweitania aestuarii sp. nov., isolated from a tidal flat.</title>
        <authorList>
            <person name="Park S."/>
            <person name="Yoon J.-H."/>
        </authorList>
    </citation>
    <scope>NUCLEOTIDE SEQUENCE [LARGE SCALE GENOMIC DNA]</scope>
    <source>
        <strain evidence="1 2">BSSL-BM11</strain>
    </source>
</reference>
<organism evidence="1 2">
    <name type="scientific">Tianweitania aestuarii</name>
    <dbReference type="NCBI Taxonomy" id="2814886"/>
    <lineage>
        <taxon>Bacteria</taxon>
        <taxon>Pseudomonadati</taxon>
        <taxon>Pseudomonadota</taxon>
        <taxon>Alphaproteobacteria</taxon>
        <taxon>Hyphomicrobiales</taxon>
        <taxon>Phyllobacteriaceae</taxon>
        <taxon>Tianweitania</taxon>
    </lineage>
</organism>
<protein>
    <submittedName>
        <fullName evidence="1">DUF2283 domain-containing protein</fullName>
    </submittedName>
</protein>
<evidence type="ECO:0000313" key="1">
    <source>
        <dbReference type="EMBL" id="MBS9721044.1"/>
    </source>
</evidence>
<dbReference type="PANTHER" id="PTHR37029">
    <property type="entry name" value="SSR1768 PROTEIN"/>
    <property type="match status" value="1"/>
</dbReference>
<dbReference type="Proteomes" id="UP001297272">
    <property type="component" value="Unassembled WGS sequence"/>
</dbReference>
<gene>
    <name evidence="1" type="ORF">JYU29_10140</name>
</gene>
<keyword evidence="2" id="KW-1185">Reference proteome</keyword>
<name>A0ABS5RVG8_9HYPH</name>
<dbReference type="Pfam" id="PF10049">
    <property type="entry name" value="DUF2283"/>
    <property type="match status" value="1"/>
</dbReference>
<dbReference type="EMBL" id="JAFMNX010000002">
    <property type="protein sequence ID" value="MBS9721044.1"/>
    <property type="molecule type" value="Genomic_DNA"/>
</dbReference>
<comment type="caution">
    <text evidence="1">The sequence shown here is derived from an EMBL/GenBank/DDBJ whole genome shotgun (WGS) entry which is preliminary data.</text>
</comment>
<sequence>MKVSYDADANAAYIRLSGSKVMESEEVKPGVVFDFDKEGHIVGIELLDAKKQLSHDLLTAAA</sequence>
<dbReference type="InterPro" id="IPR019270">
    <property type="entry name" value="DUF2283"/>
</dbReference>
<accession>A0ABS5RVG8</accession>